<feature type="compositionally biased region" description="Polar residues" evidence="1">
    <location>
        <begin position="34"/>
        <end position="47"/>
    </location>
</feature>
<feature type="compositionally biased region" description="Low complexity" evidence="1">
    <location>
        <begin position="1"/>
        <end position="31"/>
    </location>
</feature>
<proteinExistence type="predicted"/>
<name>A0A6J4U7A9_9BACT</name>
<feature type="non-terminal residue" evidence="2">
    <location>
        <position position="1"/>
    </location>
</feature>
<organism evidence="2">
    <name type="scientific">uncultured Thermomicrobiales bacterium</name>
    <dbReference type="NCBI Taxonomy" id="1645740"/>
    <lineage>
        <taxon>Bacteria</taxon>
        <taxon>Pseudomonadati</taxon>
        <taxon>Thermomicrobiota</taxon>
        <taxon>Thermomicrobia</taxon>
        <taxon>Thermomicrobiales</taxon>
        <taxon>environmental samples</taxon>
    </lineage>
</organism>
<accession>A0A6J4U7A9</accession>
<sequence>WRGTTWGRKSGSSSSTSSRSVPRPAPASCRATSCWRSTGRNSRSRATSPGGCPRRRTTWRSACASSAAAGRS</sequence>
<dbReference type="EMBL" id="CADCWM010000045">
    <property type="protein sequence ID" value="CAA9542614.1"/>
    <property type="molecule type" value="Genomic_DNA"/>
</dbReference>
<feature type="non-terminal residue" evidence="2">
    <location>
        <position position="72"/>
    </location>
</feature>
<evidence type="ECO:0000256" key="1">
    <source>
        <dbReference type="SAM" id="MobiDB-lite"/>
    </source>
</evidence>
<reference evidence="2" key="1">
    <citation type="submission" date="2020-02" db="EMBL/GenBank/DDBJ databases">
        <authorList>
            <person name="Meier V. D."/>
        </authorList>
    </citation>
    <scope>NUCLEOTIDE SEQUENCE</scope>
    <source>
        <strain evidence="2">AVDCRST_MAG88</strain>
    </source>
</reference>
<gene>
    <name evidence="2" type="ORF">AVDCRST_MAG88-142</name>
</gene>
<protein>
    <submittedName>
        <fullName evidence="2">Uncharacterized protein</fullName>
    </submittedName>
</protein>
<evidence type="ECO:0000313" key="2">
    <source>
        <dbReference type="EMBL" id="CAA9542614.1"/>
    </source>
</evidence>
<feature type="region of interest" description="Disordered" evidence="1">
    <location>
        <begin position="1"/>
        <end position="72"/>
    </location>
</feature>
<feature type="compositionally biased region" description="Low complexity" evidence="1">
    <location>
        <begin position="59"/>
        <end position="72"/>
    </location>
</feature>
<dbReference type="AlphaFoldDB" id="A0A6J4U7A9"/>